<feature type="region of interest" description="Disordered" evidence="3">
    <location>
        <begin position="37"/>
        <end position="93"/>
    </location>
</feature>
<comment type="caution">
    <text evidence="5">The sequence shown here is derived from an EMBL/GenBank/DDBJ whole genome shotgun (WGS) entry which is preliminary data.</text>
</comment>
<dbReference type="PROSITE" id="PS50158">
    <property type="entry name" value="ZF_CCHC"/>
    <property type="match status" value="1"/>
</dbReference>
<dbReference type="EMBL" id="JABWUV010000004">
    <property type="protein sequence ID" value="KAF6360625.1"/>
    <property type="molecule type" value="Genomic_DNA"/>
</dbReference>
<dbReference type="PANTHER" id="PTHR15503">
    <property type="entry name" value="LDOC1 RELATED"/>
    <property type="match status" value="1"/>
</dbReference>
<dbReference type="OrthoDB" id="9600801at2759"/>
<dbReference type="GO" id="GO:0008270">
    <property type="term" value="F:zinc ion binding"/>
    <property type="evidence" value="ECO:0007669"/>
    <property type="project" value="UniProtKB-KW"/>
</dbReference>
<evidence type="ECO:0000313" key="6">
    <source>
        <dbReference type="Proteomes" id="UP000527355"/>
    </source>
</evidence>
<dbReference type="Gene3D" id="4.10.60.10">
    <property type="entry name" value="Zinc finger, CCHC-type"/>
    <property type="match status" value="1"/>
</dbReference>
<feature type="domain" description="CCHC-type" evidence="4">
    <location>
        <begin position="456"/>
        <end position="470"/>
    </location>
</feature>
<protein>
    <submittedName>
        <fullName evidence="5">Retrotransposon Gag like 3</fullName>
    </submittedName>
</protein>
<dbReference type="AlphaFoldDB" id="A0A7J7YFJ1"/>
<dbReference type="InterPro" id="IPR032549">
    <property type="entry name" value="DUF4939"/>
</dbReference>
<keyword evidence="2" id="KW-0175">Coiled coil</keyword>
<organism evidence="5 6">
    <name type="scientific">Myotis myotis</name>
    <name type="common">Greater mouse-eared bat</name>
    <name type="synonym">Vespertilio myotis</name>
    <dbReference type="NCBI Taxonomy" id="51298"/>
    <lineage>
        <taxon>Eukaryota</taxon>
        <taxon>Metazoa</taxon>
        <taxon>Chordata</taxon>
        <taxon>Craniata</taxon>
        <taxon>Vertebrata</taxon>
        <taxon>Euteleostomi</taxon>
        <taxon>Mammalia</taxon>
        <taxon>Eutheria</taxon>
        <taxon>Laurasiatheria</taxon>
        <taxon>Chiroptera</taxon>
        <taxon>Yangochiroptera</taxon>
        <taxon>Vespertilionidae</taxon>
        <taxon>Myotis</taxon>
    </lineage>
</organism>
<evidence type="ECO:0000256" key="2">
    <source>
        <dbReference type="SAM" id="Coils"/>
    </source>
</evidence>
<dbReference type="InterPro" id="IPR036875">
    <property type="entry name" value="Znf_CCHC_sf"/>
</dbReference>
<sequence length="486" mass="54256">MVEDLAASYIALKLENEILQAQVQKLMEENAALQAQIPELHKPQAAKEDESVQKPSEAQEPPKPSEPLETPAAWDHTNPPEFEEPQKPREPQSLPIVHGLSAACVSQQPPEAKGLEKFPMALEVHKPFEVKEAQEPPHTKDALKAQEAQNLELQDLPNAQDPQETPECQETSTLLEPLELQASKELLQSCMSQAPLDLSDAQEFLELSAPQESLEGVIAAETSATSEFPQSPSGLEAEAFPLEYPLAFNGNSQKFPEFLVQWNSYMRVRGHLYPTEAALVSFVGNCFSSEAGKWFQPLVYIQRPLLEQFESFIQVLQDTLNNPENMEDANHRIRRLCQGEDPVHQYVTHFQLIAQKLNWGESTLCIQFQESLASSIREELSSASSATNLSDLITQCISLEEKLNVKPDPNPQGTIPSEERAGPESQPGENRPVQAASNRPRLCEAERARRREGHLCLYCAHPGHFARDCPVKPHRAQQAGNIQARR</sequence>
<dbReference type="PANTHER" id="PTHR15503:SF7">
    <property type="entry name" value="RETROTRANSPOSON GAG-LIKE PROTEIN 3"/>
    <property type="match status" value="1"/>
</dbReference>
<dbReference type="Proteomes" id="UP000527355">
    <property type="component" value="Unassembled WGS sequence"/>
</dbReference>
<dbReference type="InterPro" id="IPR001878">
    <property type="entry name" value="Znf_CCHC"/>
</dbReference>
<evidence type="ECO:0000256" key="3">
    <source>
        <dbReference type="SAM" id="MobiDB-lite"/>
    </source>
</evidence>
<dbReference type="InterPro" id="IPR032567">
    <property type="entry name" value="RTL1-rel"/>
</dbReference>
<feature type="region of interest" description="Disordered" evidence="3">
    <location>
        <begin position="403"/>
        <end position="440"/>
    </location>
</feature>
<name>A0A7J7YFJ1_MYOMY</name>
<dbReference type="SUPFAM" id="SSF57756">
    <property type="entry name" value="Retrovirus zinc finger-like domains"/>
    <property type="match status" value="1"/>
</dbReference>
<dbReference type="VEuPathDB" id="HostDB:GeneID_118654119"/>
<reference evidence="5 6" key="1">
    <citation type="journal article" date="2020" name="Nature">
        <title>Six reference-quality genomes reveal evolution of bat adaptations.</title>
        <authorList>
            <person name="Jebb D."/>
            <person name="Huang Z."/>
            <person name="Pippel M."/>
            <person name="Hughes G.M."/>
            <person name="Lavrichenko K."/>
            <person name="Devanna P."/>
            <person name="Winkler S."/>
            <person name="Jermiin L.S."/>
            <person name="Skirmuntt E.C."/>
            <person name="Katzourakis A."/>
            <person name="Burkitt-Gray L."/>
            <person name="Ray D.A."/>
            <person name="Sullivan K.A.M."/>
            <person name="Roscito J.G."/>
            <person name="Kirilenko B.M."/>
            <person name="Davalos L.M."/>
            <person name="Corthals A.P."/>
            <person name="Power M.L."/>
            <person name="Jones G."/>
            <person name="Ransome R.D."/>
            <person name="Dechmann D.K.N."/>
            <person name="Locatelli A.G."/>
            <person name="Puechmaille S.J."/>
            <person name="Fedrigo O."/>
            <person name="Jarvis E.D."/>
            <person name="Hiller M."/>
            <person name="Vernes S.C."/>
            <person name="Myers E.W."/>
            <person name="Teeling E.C."/>
        </authorList>
    </citation>
    <scope>NUCLEOTIDE SEQUENCE [LARGE SCALE GENOMIC DNA]</scope>
    <source>
        <strain evidence="5">MMyoMyo1</strain>
        <tissue evidence="5">Flight muscle</tissue>
    </source>
</reference>
<gene>
    <name evidence="5" type="ORF">mMyoMyo1_016939</name>
</gene>
<dbReference type="Pfam" id="PF16297">
    <property type="entry name" value="DUF4939"/>
    <property type="match status" value="1"/>
</dbReference>
<keyword evidence="1" id="KW-0479">Metal-binding</keyword>
<feature type="compositionally biased region" description="Basic and acidic residues" evidence="3">
    <location>
        <begin position="39"/>
        <end position="52"/>
    </location>
</feature>
<keyword evidence="1" id="KW-0863">Zinc-finger</keyword>
<evidence type="ECO:0000259" key="4">
    <source>
        <dbReference type="PROSITE" id="PS50158"/>
    </source>
</evidence>
<evidence type="ECO:0000256" key="1">
    <source>
        <dbReference type="PROSITE-ProRule" id="PRU00047"/>
    </source>
</evidence>
<evidence type="ECO:0000313" key="5">
    <source>
        <dbReference type="EMBL" id="KAF6360625.1"/>
    </source>
</evidence>
<dbReference type="GO" id="GO:0003676">
    <property type="term" value="F:nucleic acid binding"/>
    <property type="evidence" value="ECO:0007669"/>
    <property type="project" value="InterPro"/>
</dbReference>
<proteinExistence type="predicted"/>
<keyword evidence="1" id="KW-0862">Zinc</keyword>
<keyword evidence="6" id="KW-1185">Reference proteome</keyword>
<accession>A0A7J7YFJ1</accession>
<feature type="coiled-coil region" evidence="2">
    <location>
        <begin position="2"/>
        <end position="36"/>
    </location>
</feature>